<feature type="domain" description="Multi-ubiquitin" evidence="1">
    <location>
        <begin position="105"/>
        <end position="170"/>
    </location>
</feature>
<feature type="domain" description="Multi-ubiquitin" evidence="1">
    <location>
        <begin position="37"/>
        <end position="99"/>
    </location>
</feature>
<evidence type="ECO:0000313" key="3">
    <source>
        <dbReference type="Proteomes" id="UP000245631"/>
    </source>
</evidence>
<dbReference type="InterPro" id="IPR027802">
    <property type="entry name" value="Multi-ubiquitin_dom"/>
</dbReference>
<evidence type="ECO:0000259" key="1">
    <source>
        <dbReference type="Pfam" id="PF14452"/>
    </source>
</evidence>
<accession>A0A8E3B2R8</accession>
<protein>
    <submittedName>
        <fullName evidence="2">Multiubiquitin</fullName>
    </submittedName>
</protein>
<gene>
    <name evidence="2" type="ORF">C8D77_11278</name>
</gene>
<name>A0A8E3B2R8_RHILI</name>
<reference evidence="2 3" key="1">
    <citation type="submission" date="2018-05" db="EMBL/GenBank/DDBJ databases">
        <title>Genomic Encyclopedia of Type Strains, Phase IV (KMG-IV): sequencing the most valuable type-strain genomes for metagenomic binning, comparative biology and taxonomic classification.</title>
        <authorList>
            <person name="Goeker M."/>
        </authorList>
    </citation>
    <scope>NUCLEOTIDE SEQUENCE [LARGE SCALE GENOMIC DNA]</scope>
    <source>
        <strain evidence="2 3">DSM 2626</strain>
    </source>
</reference>
<proteinExistence type="predicted"/>
<dbReference type="RefSeq" id="WP_109670754.1">
    <property type="nucleotide sequence ID" value="NZ_QGGH01000012.1"/>
</dbReference>
<sequence>MNTEELLDYDDVGDALREGRSLRPARGYRFLLAQGDLNFLSRQVSDPVPLGRQLLEAAALDPQDGYSLFAVLPSGDFEDVRLDEPFDLREHGTERFVAFLTDRDFKLTVNDDELRWGKPVISGVVLYGLAKPGDGDGVFLEVPGGEDRLIELGELIDLAEPGIERFITARLTFEIIVNSRPRTVNARTVTFEQIVQLAFPGQHEPNVVFSMTYRHAASTPHAGELGAGGSVDVKKKGTVFNVTRTVQS</sequence>
<dbReference type="Pfam" id="PF14452">
    <property type="entry name" value="Multi_ubiq"/>
    <property type="match status" value="3"/>
</dbReference>
<organism evidence="2 3">
    <name type="scientific">Rhizobium loti</name>
    <name type="common">Mesorhizobium loti</name>
    <dbReference type="NCBI Taxonomy" id="381"/>
    <lineage>
        <taxon>Bacteria</taxon>
        <taxon>Pseudomonadati</taxon>
        <taxon>Pseudomonadota</taxon>
        <taxon>Alphaproteobacteria</taxon>
        <taxon>Hyphomicrobiales</taxon>
        <taxon>Phyllobacteriaceae</taxon>
        <taxon>Mesorhizobium</taxon>
    </lineage>
</organism>
<dbReference type="GeneID" id="61055056"/>
<evidence type="ECO:0000313" key="2">
    <source>
        <dbReference type="EMBL" id="PWJ88185.1"/>
    </source>
</evidence>
<dbReference type="Proteomes" id="UP000245631">
    <property type="component" value="Unassembled WGS sequence"/>
</dbReference>
<dbReference type="AlphaFoldDB" id="A0A8E3B2R8"/>
<comment type="caution">
    <text evidence="2">The sequence shown here is derived from an EMBL/GenBank/DDBJ whole genome shotgun (WGS) entry which is preliminary data.</text>
</comment>
<feature type="domain" description="Multi-ubiquitin" evidence="1">
    <location>
        <begin position="173"/>
        <end position="245"/>
    </location>
</feature>
<dbReference type="EMBL" id="QGGH01000012">
    <property type="protein sequence ID" value="PWJ88185.1"/>
    <property type="molecule type" value="Genomic_DNA"/>
</dbReference>